<organism evidence="1 2">
    <name type="scientific">Chaetomium fimeti</name>
    <dbReference type="NCBI Taxonomy" id="1854472"/>
    <lineage>
        <taxon>Eukaryota</taxon>
        <taxon>Fungi</taxon>
        <taxon>Dikarya</taxon>
        <taxon>Ascomycota</taxon>
        <taxon>Pezizomycotina</taxon>
        <taxon>Sordariomycetes</taxon>
        <taxon>Sordariomycetidae</taxon>
        <taxon>Sordariales</taxon>
        <taxon>Chaetomiaceae</taxon>
        <taxon>Chaetomium</taxon>
    </lineage>
</organism>
<evidence type="ECO:0000313" key="1">
    <source>
        <dbReference type="EMBL" id="KAK3297208.1"/>
    </source>
</evidence>
<keyword evidence="2" id="KW-1185">Reference proteome</keyword>
<accession>A0AAE0HII9</accession>
<gene>
    <name evidence="1" type="ORF">B0H64DRAFT_120800</name>
</gene>
<dbReference type="GeneID" id="87834892"/>
<sequence length="232" mass="25318">MGDGSSPSIKDGSRMFDSIPSAVPACWMAGERDRDSFCLRSASTATNYISSLTGHQLTSQHNLSCLLCCVGGQLPYITLFLATLPRIPHRACPSEACITSSSRLLILAGQPRLPRLNPCAATAVEARPRSKLHRAMEMQDWAPCLNKLQDPIMRQFAARPSPVELPLFIPSEVSASVALLERNQAVPEPRFDCKNDGRGDAAPVWCSQRTHAAMRGDLAIVLWLSPTIPLRL</sequence>
<dbReference type="AlphaFoldDB" id="A0AAE0HII9"/>
<comment type="caution">
    <text evidence="1">The sequence shown here is derived from an EMBL/GenBank/DDBJ whole genome shotgun (WGS) entry which is preliminary data.</text>
</comment>
<reference evidence="1" key="1">
    <citation type="journal article" date="2023" name="Mol. Phylogenet. Evol.">
        <title>Genome-scale phylogeny and comparative genomics of the fungal order Sordariales.</title>
        <authorList>
            <person name="Hensen N."/>
            <person name="Bonometti L."/>
            <person name="Westerberg I."/>
            <person name="Brannstrom I.O."/>
            <person name="Guillou S."/>
            <person name="Cros-Aarteil S."/>
            <person name="Calhoun S."/>
            <person name="Haridas S."/>
            <person name="Kuo A."/>
            <person name="Mondo S."/>
            <person name="Pangilinan J."/>
            <person name="Riley R."/>
            <person name="LaButti K."/>
            <person name="Andreopoulos B."/>
            <person name="Lipzen A."/>
            <person name="Chen C."/>
            <person name="Yan M."/>
            <person name="Daum C."/>
            <person name="Ng V."/>
            <person name="Clum A."/>
            <person name="Steindorff A."/>
            <person name="Ohm R.A."/>
            <person name="Martin F."/>
            <person name="Silar P."/>
            <person name="Natvig D.O."/>
            <person name="Lalanne C."/>
            <person name="Gautier V."/>
            <person name="Ament-Velasquez S.L."/>
            <person name="Kruys A."/>
            <person name="Hutchinson M.I."/>
            <person name="Powell A.J."/>
            <person name="Barry K."/>
            <person name="Miller A.N."/>
            <person name="Grigoriev I.V."/>
            <person name="Debuchy R."/>
            <person name="Gladieux P."/>
            <person name="Hiltunen Thoren M."/>
            <person name="Johannesson H."/>
        </authorList>
    </citation>
    <scope>NUCLEOTIDE SEQUENCE</scope>
    <source>
        <strain evidence="1">CBS 168.71</strain>
    </source>
</reference>
<name>A0AAE0HII9_9PEZI</name>
<dbReference type="RefSeq" id="XP_062660722.1">
    <property type="nucleotide sequence ID" value="XM_062797944.1"/>
</dbReference>
<evidence type="ECO:0000313" key="2">
    <source>
        <dbReference type="Proteomes" id="UP001278766"/>
    </source>
</evidence>
<proteinExistence type="predicted"/>
<protein>
    <submittedName>
        <fullName evidence="1">Uncharacterized protein</fullName>
    </submittedName>
</protein>
<reference evidence="1" key="2">
    <citation type="submission" date="2023-06" db="EMBL/GenBank/DDBJ databases">
        <authorList>
            <consortium name="Lawrence Berkeley National Laboratory"/>
            <person name="Haridas S."/>
            <person name="Hensen N."/>
            <person name="Bonometti L."/>
            <person name="Westerberg I."/>
            <person name="Brannstrom I.O."/>
            <person name="Guillou S."/>
            <person name="Cros-Aarteil S."/>
            <person name="Calhoun S."/>
            <person name="Kuo A."/>
            <person name="Mondo S."/>
            <person name="Pangilinan J."/>
            <person name="Riley R."/>
            <person name="Labutti K."/>
            <person name="Andreopoulos B."/>
            <person name="Lipzen A."/>
            <person name="Chen C."/>
            <person name="Yanf M."/>
            <person name="Daum C."/>
            <person name="Ng V."/>
            <person name="Clum A."/>
            <person name="Steindorff A."/>
            <person name="Ohm R."/>
            <person name="Martin F."/>
            <person name="Silar P."/>
            <person name="Natvig D."/>
            <person name="Lalanne C."/>
            <person name="Gautier V."/>
            <person name="Ament-Velasquez S.L."/>
            <person name="Kruys A."/>
            <person name="Hutchinson M.I."/>
            <person name="Powell A.J."/>
            <person name="Barry K."/>
            <person name="Miller A.N."/>
            <person name="Grigoriev I.V."/>
            <person name="Debuchy R."/>
            <person name="Gladieux P."/>
            <person name="Thoren M.H."/>
            <person name="Johannesson H."/>
        </authorList>
    </citation>
    <scope>NUCLEOTIDE SEQUENCE</scope>
    <source>
        <strain evidence="1">CBS 168.71</strain>
    </source>
</reference>
<dbReference type="Proteomes" id="UP001278766">
    <property type="component" value="Unassembled WGS sequence"/>
</dbReference>
<dbReference type="EMBL" id="JAUEPN010000003">
    <property type="protein sequence ID" value="KAK3297208.1"/>
    <property type="molecule type" value="Genomic_DNA"/>
</dbReference>